<dbReference type="InterPro" id="IPR020845">
    <property type="entry name" value="AMP-binding_CS"/>
</dbReference>
<dbReference type="InterPro" id="IPR000873">
    <property type="entry name" value="AMP-dep_synth/lig_dom"/>
</dbReference>
<evidence type="ECO:0000256" key="4">
    <source>
        <dbReference type="ARBA" id="ARBA00022840"/>
    </source>
</evidence>
<name>A0A2N0AK58_9LEPT</name>
<dbReference type="Gene3D" id="3.40.50.12780">
    <property type="entry name" value="N-terminal domain of ligase-like"/>
    <property type="match status" value="1"/>
</dbReference>
<proteinExistence type="inferred from homology"/>
<keyword evidence="3" id="KW-0547">Nucleotide-binding</keyword>
<keyword evidence="2 6" id="KW-0436">Ligase</keyword>
<dbReference type="OrthoDB" id="9778383at2"/>
<comment type="similarity">
    <text evidence="1">Belongs to the ATP-dependent AMP-binding enzyme family.</text>
</comment>
<dbReference type="Proteomes" id="UP000232145">
    <property type="component" value="Unassembled WGS sequence"/>
</dbReference>
<dbReference type="InterPro" id="IPR045851">
    <property type="entry name" value="AMP-bd_C_sf"/>
</dbReference>
<dbReference type="NCBIfam" id="TIGR01217">
    <property type="entry name" value="ac_ac_CoA_syn"/>
    <property type="match status" value="1"/>
</dbReference>
<dbReference type="GO" id="GO:0030729">
    <property type="term" value="F:acetoacetate-CoA ligase activity"/>
    <property type="evidence" value="ECO:0007669"/>
    <property type="project" value="InterPro"/>
</dbReference>
<dbReference type="Pfam" id="PF00501">
    <property type="entry name" value="AMP-binding"/>
    <property type="match status" value="1"/>
</dbReference>
<feature type="domain" description="AMP-dependent synthetase/ligase" evidence="5">
    <location>
        <begin position="97"/>
        <end position="473"/>
    </location>
</feature>
<reference evidence="6 7" key="1">
    <citation type="submission" date="2017-07" db="EMBL/GenBank/DDBJ databases">
        <title>Leptospira spp. isolated from tropical soils.</title>
        <authorList>
            <person name="Thibeaux R."/>
            <person name="Iraola G."/>
            <person name="Ferres I."/>
            <person name="Bierque E."/>
            <person name="Girault D."/>
            <person name="Soupe-Gilbert M.-E."/>
            <person name="Picardeau M."/>
            <person name="Goarant C."/>
        </authorList>
    </citation>
    <scope>NUCLEOTIDE SEQUENCE [LARGE SCALE GENOMIC DNA]</scope>
    <source>
        <strain evidence="6 7">FH2-B-A1</strain>
    </source>
</reference>
<comment type="caution">
    <text evidence="6">The sequence shown here is derived from an EMBL/GenBank/DDBJ whole genome shotgun (WGS) entry which is preliminary data.</text>
</comment>
<dbReference type="PANTHER" id="PTHR42921:SF1">
    <property type="entry name" value="ACETOACETYL-COA SYNTHETASE"/>
    <property type="match status" value="1"/>
</dbReference>
<dbReference type="NCBIfam" id="NF002937">
    <property type="entry name" value="PRK03584.1"/>
    <property type="match status" value="1"/>
</dbReference>
<dbReference type="AlphaFoldDB" id="A0A2N0AK58"/>
<dbReference type="GO" id="GO:0005524">
    <property type="term" value="F:ATP binding"/>
    <property type="evidence" value="ECO:0007669"/>
    <property type="project" value="UniProtKB-KW"/>
</dbReference>
<evidence type="ECO:0000256" key="2">
    <source>
        <dbReference type="ARBA" id="ARBA00022598"/>
    </source>
</evidence>
<protein>
    <submittedName>
        <fullName evidence="6">Acetoacetate--CoA ligase</fullName>
    </submittedName>
</protein>
<gene>
    <name evidence="6" type="ORF">CH364_11275</name>
</gene>
<organism evidence="6 7">
    <name type="scientific">Leptospira harrisiae</name>
    <dbReference type="NCBI Taxonomy" id="2023189"/>
    <lineage>
        <taxon>Bacteria</taxon>
        <taxon>Pseudomonadati</taxon>
        <taxon>Spirochaetota</taxon>
        <taxon>Spirochaetia</taxon>
        <taxon>Leptospirales</taxon>
        <taxon>Leptospiraceae</taxon>
        <taxon>Leptospira</taxon>
    </lineage>
</organism>
<evidence type="ECO:0000313" key="6">
    <source>
        <dbReference type="EMBL" id="PJZ84695.1"/>
    </source>
</evidence>
<keyword evidence="4" id="KW-0067">ATP-binding</keyword>
<dbReference type="EMBL" id="NPDX01000002">
    <property type="protein sequence ID" value="PJZ84695.1"/>
    <property type="molecule type" value="Genomic_DNA"/>
</dbReference>
<evidence type="ECO:0000256" key="1">
    <source>
        <dbReference type="ARBA" id="ARBA00006432"/>
    </source>
</evidence>
<keyword evidence="7" id="KW-1185">Reference proteome</keyword>
<dbReference type="InterPro" id="IPR005914">
    <property type="entry name" value="Acac_CoA_synth"/>
</dbReference>
<dbReference type="PROSITE" id="PS00455">
    <property type="entry name" value="AMP_BINDING"/>
    <property type="match status" value="1"/>
</dbReference>
<accession>A0A2N0AK58</accession>
<dbReference type="InterPro" id="IPR042099">
    <property type="entry name" value="ANL_N_sf"/>
</dbReference>
<dbReference type="SUPFAM" id="SSF56801">
    <property type="entry name" value="Acetyl-CoA synthetase-like"/>
    <property type="match status" value="1"/>
</dbReference>
<dbReference type="Gene3D" id="3.30.300.30">
    <property type="match status" value="1"/>
</dbReference>
<dbReference type="RefSeq" id="WP_100744743.1">
    <property type="nucleotide sequence ID" value="NZ_NPDW01000002.1"/>
</dbReference>
<evidence type="ECO:0000259" key="5">
    <source>
        <dbReference type="Pfam" id="PF00501"/>
    </source>
</evidence>
<sequence length="654" mass="73330">MATQNTLWTPSSKETNLSRFQGHLETKFAKSFSDYVSLHKFSVDEYDLFWKEWLSYSGFKLHKEPKKTIERGSHFSNSVWFPDALFNFAENLLEVGDPDSFALVFYSEDGQIQKLKYSELKLEVLKLQKHLIGLGVKKGDRIVGLVPNAPIATIGMLATTSLGAIWSSASPDFGIRGILDRFEQINPKVLISVESYLFKGKKISITDKLEEVSAQLANAKNSEYKQTLLYDFVEPIKDFGKIRFPFRYNEISPPNSPDQLIYTSISFSDPVYIMFSSGTTGLPKCIVQGGGVLLNHTKELALHCNVYKHDRFFYYTTCGWMMWNWSQSVLALGATLYQFDGNPFHPSWETLWSMAENESIKVFGTSAKYLSVLEEENINIKSKYILPKLNVILSTGSPLPNSGFRYVYQNIKSDVQLSSISGGTDLNGCFALGNPNLPVFEGEIQCKGLGMDVQVFDDMGKSVVSQKGELVCPTPFPSMPLFFWNDESGTKYKSAYFETYDNIWCHGDFASITPENGLVIYGRSDATLNPGGVRIGTADIYSVVSNIPEVKDSVIIGQDYKDDVRVILFVVTADGVSLDDNLVKKIKDRIKLETSPRHVPSLVLSVPEIPYTVNGKKVEIAVKQTVAGLEVKNRNALANPNSLDFFKDRKELQI</sequence>
<evidence type="ECO:0000256" key="3">
    <source>
        <dbReference type="ARBA" id="ARBA00022741"/>
    </source>
</evidence>
<dbReference type="PANTHER" id="PTHR42921">
    <property type="entry name" value="ACETOACETYL-COA SYNTHETASE"/>
    <property type="match status" value="1"/>
</dbReference>
<dbReference type="GO" id="GO:0006629">
    <property type="term" value="P:lipid metabolic process"/>
    <property type="evidence" value="ECO:0007669"/>
    <property type="project" value="InterPro"/>
</dbReference>
<evidence type="ECO:0000313" key="7">
    <source>
        <dbReference type="Proteomes" id="UP000232145"/>
    </source>
</evidence>